<reference evidence="7" key="2">
    <citation type="submission" date="2025-09" db="UniProtKB">
        <authorList>
            <consortium name="Ensembl"/>
        </authorList>
    </citation>
    <scope>IDENTIFICATION</scope>
</reference>
<evidence type="ECO:0000256" key="3">
    <source>
        <dbReference type="ARBA" id="ARBA00023136"/>
    </source>
</evidence>
<dbReference type="OrthoDB" id="8442846at2759"/>
<evidence type="ECO:0000256" key="5">
    <source>
        <dbReference type="SAM" id="Phobius"/>
    </source>
</evidence>
<feature type="transmembrane region" description="Helical" evidence="5">
    <location>
        <begin position="420"/>
        <end position="439"/>
    </location>
</feature>
<evidence type="ECO:0000259" key="6">
    <source>
        <dbReference type="PROSITE" id="PS50835"/>
    </source>
</evidence>
<dbReference type="CDD" id="cd05716">
    <property type="entry name" value="IgV_pIgR_like"/>
    <property type="match status" value="1"/>
</dbReference>
<dbReference type="Pfam" id="PF07686">
    <property type="entry name" value="V-set"/>
    <property type="match status" value="1"/>
</dbReference>
<dbReference type="Proteomes" id="UP000694398">
    <property type="component" value="Unassembled WGS sequence"/>
</dbReference>
<proteinExistence type="predicted"/>
<feature type="compositionally biased region" description="Basic and acidic residues" evidence="4">
    <location>
        <begin position="302"/>
        <end position="315"/>
    </location>
</feature>
<dbReference type="RefSeq" id="XP_013358227.1">
    <property type="nucleotide sequence ID" value="XM_013502773.1"/>
</dbReference>
<dbReference type="PANTHER" id="PTHR11860">
    <property type="entry name" value="POLYMERIC-IMMUNOGLOBULIN RECEPTOR"/>
    <property type="match status" value="1"/>
</dbReference>
<feature type="region of interest" description="Disordered" evidence="4">
    <location>
        <begin position="1"/>
        <end position="20"/>
    </location>
</feature>
<evidence type="ECO:0000256" key="4">
    <source>
        <dbReference type="SAM" id="MobiDB-lite"/>
    </source>
</evidence>
<dbReference type="InterPro" id="IPR050671">
    <property type="entry name" value="CD300_family_receptors"/>
</dbReference>
<evidence type="ECO:0000313" key="8">
    <source>
        <dbReference type="Proteomes" id="UP000694398"/>
    </source>
</evidence>
<accession>A0A8C2W4N7</accession>
<protein>
    <submittedName>
        <fullName evidence="7">Fc alpha and mu receptor</fullName>
    </submittedName>
</protein>
<dbReference type="InterPro" id="IPR013783">
    <property type="entry name" value="Ig-like_fold"/>
</dbReference>
<dbReference type="SUPFAM" id="SSF48726">
    <property type="entry name" value="Immunoglobulin"/>
    <property type="match status" value="1"/>
</dbReference>
<dbReference type="InterPro" id="IPR036179">
    <property type="entry name" value="Ig-like_dom_sf"/>
</dbReference>
<comment type="subcellular location">
    <subcellularLocation>
        <location evidence="1">Cell membrane</location>
        <topology evidence="1">Single-pass membrane protein</topology>
    </subcellularLocation>
</comment>
<reference evidence="7" key="1">
    <citation type="submission" date="2025-08" db="UniProtKB">
        <authorList>
            <consortium name="Ensembl"/>
        </authorList>
    </citation>
    <scope>IDENTIFICATION</scope>
</reference>
<feature type="domain" description="Ig-like" evidence="6">
    <location>
        <begin position="35"/>
        <end position="157"/>
    </location>
</feature>
<keyword evidence="5" id="KW-1133">Transmembrane helix</keyword>
<evidence type="ECO:0000313" key="7">
    <source>
        <dbReference type="Ensembl" id="ENSCLAP00000023942.1"/>
    </source>
</evidence>
<dbReference type="RefSeq" id="XP_005375466.1">
    <property type="nucleotide sequence ID" value="XM_005375409.2"/>
</dbReference>
<feature type="region of interest" description="Disordered" evidence="4">
    <location>
        <begin position="288"/>
        <end position="418"/>
    </location>
</feature>
<dbReference type="Gene3D" id="2.60.40.10">
    <property type="entry name" value="Immunoglobulins"/>
    <property type="match status" value="1"/>
</dbReference>
<name>A0A8C2W4N7_CHILA</name>
<feature type="region of interest" description="Disordered" evidence="4">
    <location>
        <begin position="186"/>
        <end position="228"/>
    </location>
</feature>
<dbReference type="OMA" id="QCHYAPL"/>
<keyword evidence="8" id="KW-1185">Reference proteome</keyword>
<dbReference type="GeneID" id="102023978"/>
<dbReference type="InterPro" id="IPR007110">
    <property type="entry name" value="Ig-like_dom"/>
</dbReference>
<evidence type="ECO:0000256" key="2">
    <source>
        <dbReference type="ARBA" id="ARBA00022692"/>
    </source>
</evidence>
<dbReference type="PANTHER" id="PTHR11860:SF49">
    <property type="entry name" value="HIGH AFFINITY IMMUNOGLOBULIN ALPHA AND IMMUNOGLOBULIN MU FC RECEPTOR"/>
    <property type="match status" value="1"/>
</dbReference>
<keyword evidence="3 5" id="KW-0472">Membrane</keyword>
<dbReference type="InterPro" id="IPR013106">
    <property type="entry name" value="Ig_V-set"/>
</dbReference>
<dbReference type="Ensembl" id="ENSCLAT00000024170.1">
    <property type="protein sequence ID" value="ENSCLAP00000023942.1"/>
    <property type="gene ID" value="ENSCLAG00000016432.1"/>
</dbReference>
<feature type="region of interest" description="Disordered" evidence="4">
    <location>
        <begin position="482"/>
        <end position="507"/>
    </location>
</feature>
<gene>
    <name evidence="7" type="primary">FCAMR</name>
</gene>
<dbReference type="GeneTree" id="ENSGT00950000182977"/>
<dbReference type="GO" id="GO:0005886">
    <property type="term" value="C:plasma membrane"/>
    <property type="evidence" value="ECO:0007669"/>
    <property type="project" value="UniProtKB-SubCell"/>
</dbReference>
<dbReference type="PROSITE" id="PS50835">
    <property type="entry name" value="IG_LIKE"/>
    <property type="match status" value="1"/>
</dbReference>
<sequence length="507" mass="54500">MSPKGSYFWTEVDGEAPQQPPKYKVSNRWAEWRMPFLLLLLVLCLLQAVKALKGPRLVSGELGGAVTIQCHYAPLSVNRHQRKYWCRVGPPMWTCHTIVSTNRYIRLGYHGRVALTDFPQSSLFVVRLSQLSMDDEGNYRCGIGDSNNMLFFSMNLTVSAGSSNTISTAPLAAGEFLTESSGIASPAAKRWPSGATQTPEGQRTKWDKVAPTRETRKTTASAKRRQTPVTVRAVALATDSGAEGSVKATVPIPQSPGSKLNGVSTTAEDACGWGTGSLVTKVTRVREGRKEMTTTEANKPGEQTERTETAVDAARKTTGTIWPSAQAREALPEATMVSKQPALGSTEGATPAAGPRTLNTTHRETASVEGSPEGDLRSAAGGQGPQATPSQGPVAGPQRPSGKGSSRKSASPEVESGSRILTPVSTLLAPFLLVALVLLQRRIRRKRSSQEAERTPRVTLIQMTRFLGLTLQSDQLPHMEREILQGNPPPPLPPQAGLTVLERDPGP</sequence>
<dbReference type="GO" id="GO:0004888">
    <property type="term" value="F:transmembrane signaling receptor activity"/>
    <property type="evidence" value="ECO:0007669"/>
    <property type="project" value="TreeGrafter"/>
</dbReference>
<dbReference type="CTD" id="83953"/>
<dbReference type="AlphaFoldDB" id="A0A8C2W4N7"/>
<dbReference type="SMART" id="SM00409">
    <property type="entry name" value="IG"/>
    <property type="match status" value="1"/>
</dbReference>
<keyword evidence="2 5" id="KW-0812">Transmembrane</keyword>
<organism evidence="7 8">
    <name type="scientific">Chinchilla lanigera</name>
    <name type="common">Long-tailed chinchilla</name>
    <name type="synonym">Chinchilla villidera</name>
    <dbReference type="NCBI Taxonomy" id="34839"/>
    <lineage>
        <taxon>Eukaryota</taxon>
        <taxon>Metazoa</taxon>
        <taxon>Chordata</taxon>
        <taxon>Craniata</taxon>
        <taxon>Vertebrata</taxon>
        <taxon>Euteleostomi</taxon>
        <taxon>Mammalia</taxon>
        <taxon>Eutheria</taxon>
        <taxon>Euarchontoglires</taxon>
        <taxon>Glires</taxon>
        <taxon>Rodentia</taxon>
        <taxon>Hystricomorpha</taxon>
        <taxon>Chinchillidae</taxon>
        <taxon>Chinchilla</taxon>
    </lineage>
</organism>
<evidence type="ECO:0000256" key="1">
    <source>
        <dbReference type="ARBA" id="ARBA00004162"/>
    </source>
</evidence>
<feature type="compositionally biased region" description="Basic and acidic residues" evidence="4">
    <location>
        <begin position="202"/>
        <end position="217"/>
    </location>
</feature>
<dbReference type="InterPro" id="IPR003599">
    <property type="entry name" value="Ig_sub"/>
</dbReference>